<dbReference type="RefSeq" id="WP_204660217.1">
    <property type="nucleotide sequence ID" value="NZ_CP056775.1"/>
</dbReference>
<keyword evidence="2" id="KW-1185">Reference proteome</keyword>
<sequence length="90" mass="10390">MAYPLQLNGSARRLERSSSVSGSWTSFTQQQQSVLYFSQSKESAPVSFAARFAEKQEKDQKVQSESFYSMLYRIDYSHTLTRKPSSLFIF</sequence>
<proteinExistence type="predicted"/>
<evidence type="ECO:0000313" key="1">
    <source>
        <dbReference type="EMBL" id="QRQ99454.1"/>
    </source>
</evidence>
<name>A0ABX7I128_9BACT</name>
<reference evidence="1 2" key="1">
    <citation type="submission" date="2020-06" db="EMBL/GenBank/DDBJ databases">
        <title>Dyadobacter sandarakinus sp. nov., isolated from the soil of the Arctic Yellow River Station.</title>
        <authorList>
            <person name="Zhang Y."/>
            <person name="Peng F."/>
        </authorList>
    </citation>
    <scope>NUCLEOTIDE SEQUENCE [LARGE SCALE GENOMIC DNA]</scope>
    <source>
        <strain evidence="1 2">Q3-56</strain>
    </source>
</reference>
<gene>
    <name evidence="1" type="ORF">HWI92_00275</name>
</gene>
<dbReference type="Proteomes" id="UP000612680">
    <property type="component" value="Chromosome"/>
</dbReference>
<dbReference type="EMBL" id="CP056775">
    <property type="protein sequence ID" value="QRQ99454.1"/>
    <property type="molecule type" value="Genomic_DNA"/>
</dbReference>
<organism evidence="1 2">
    <name type="scientific">Dyadobacter sandarakinus</name>
    <dbReference type="NCBI Taxonomy" id="2747268"/>
    <lineage>
        <taxon>Bacteria</taxon>
        <taxon>Pseudomonadati</taxon>
        <taxon>Bacteroidota</taxon>
        <taxon>Cytophagia</taxon>
        <taxon>Cytophagales</taxon>
        <taxon>Spirosomataceae</taxon>
        <taxon>Dyadobacter</taxon>
    </lineage>
</organism>
<evidence type="ECO:0000313" key="2">
    <source>
        <dbReference type="Proteomes" id="UP000612680"/>
    </source>
</evidence>
<accession>A0ABX7I128</accession>
<protein>
    <submittedName>
        <fullName evidence="1">Uncharacterized protein</fullName>
    </submittedName>
</protein>